<reference evidence="1 2" key="1">
    <citation type="journal article" date="2020" name="ISME J.">
        <title>Comparative genomics reveals insights into cyanobacterial evolution and habitat adaptation.</title>
        <authorList>
            <person name="Chen M.Y."/>
            <person name="Teng W.K."/>
            <person name="Zhao L."/>
            <person name="Hu C.X."/>
            <person name="Zhou Y.K."/>
            <person name="Han B.P."/>
            <person name="Song L.R."/>
            <person name="Shu W.S."/>
        </authorList>
    </citation>
    <scope>NUCLEOTIDE SEQUENCE [LARGE SCALE GENOMIC DNA]</scope>
    <source>
        <strain evidence="1 2">FACHB-1050</strain>
    </source>
</reference>
<evidence type="ECO:0000313" key="2">
    <source>
        <dbReference type="Proteomes" id="UP000618445"/>
    </source>
</evidence>
<accession>A0ABR8C7L4</accession>
<sequence>MTVDYKRFFKATDPSKTLLADSAEDKKYYIDFSTVRGGKVVEDLKDNISLFSDGQPTCQLFTGHIGCGKSTEILQLKQQLESEGFHVVYFESSQDMEMGDVDLSDILLAIARRVVESLEAIKVKTEAKGFRAMLNGAVKILNTEIELSAEADVPGIGKVEASTSGEFSLSLGIGKLSAKTKDSPDMRSKLRGYMEPKTNGLLDLINNEILLPAIADLKKLGKEGLVVIVDNLDRVDDSPKPWGRPQTEYLFVDRAEQLRKLQCHVVYTMPLALRFSRDYGTLTARFMTDPIVLPMVPVVRRDGSTHEEGIALLRQMILSRVLPDSSPTERLNAINQVFDSMTTLDRLCFASGGHVRNIMRLLNDALRKQRGLPVTLEVLEDTIRKRRNELVLSIDDDEWKLLRQVNSTKKVVGDTGYQTLIRSMYVYEYQDENGSWFEVNPVLVTAQEFDVS</sequence>
<protein>
    <submittedName>
        <fullName evidence="1">ATP-binding protein</fullName>
    </submittedName>
</protein>
<comment type="caution">
    <text evidence="1">The sequence shown here is derived from an EMBL/GenBank/DDBJ whole genome shotgun (WGS) entry which is preliminary data.</text>
</comment>
<keyword evidence="1" id="KW-0547">Nucleotide-binding</keyword>
<dbReference type="InterPro" id="IPR027417">
    <property type="entry name" value="P-loop_NTPase"/>
</dbReference>
<keyword evidence="1" id="KW-0067">ATP-binding</keyword>
<keyword evidence="2" id="KW-1185">Reference proteome</keyword>
<dbReference type="EMBL" id="JACJQY010000005">
    <property type="protein sequence ID" value="MBD2316130.1"/>
    <property type="molecule type" value="Genomic_DNA"/>
</dbReference>
<dbReference type="Proteomes" id="UP000618445">
    <property type="component" value="Unassembled WGS sequence"/>
</dbReference>
<dbReference type="SUPFAM" id="SSF52540">
    <property type="entry name" value="P-loop containing nucleoside triphosphate hydrolases"/>
    <property type="match status" value="1"/>
</dbReference>
<organism evidence="1 2">
    <name type="scientific">Phormidium tenue FACHB-1050</name>
    <dbReference type="NCBI Taxonomy" id="2692857"/>
    <lineage>
        <taxon>Bacteria</taxon>
        <taxon>Bacillati</taxon>
        <taxon>Cyanobacteriota</taxon>
        <taxon>Cyanophyceae</taxon>
        <taxon>Oscillatoriophycideae</taxon>
        <taxon>Oscillatoriales</taxon>
        <taxon>Oscillatoriaceae</taxon>
        <taxon>Phormidium</taxon>
    </lineage>
</organism>
<dbReference type="RefSeq" id="WP_190576720.1">
    <property type="nucleotide sequence ID" value="NZ_CAWPQU010000045.1"/>
</dbReference>
<evidence type="ECO:0000313" key="1">
    <source>
        <dbReference type="EMBL" id="MBD2316130.1"/>
    </source>
</evidence>
<gene>
    <name evidence="1" type="ORF">H6G05_04615</name>
</gene>
<name>A0ABR8C7L4_9CYAN</name>
<proteinExistence type="predicted"/>
<dbReference type="Gene3D" id="3.40.50.300">
    <property type="entry name" value="P-loop containing nucleotide triphosphate hydrolases"/>
    <property type="match status" value="1"/>
</dbReference>
<dbReference type="GO" id="GO:0005524">
    <property type="term" value="F:ATP binding"/>
    <property type="evidence" value="ECO:0007669"/>
    <property type="project" value="UniProtKB-KW"/>
</dbReference>